<sequence>MHRCLHPLKGKTDRRLYNHHFRVRIASLILAALAISHLRHKGKPN</sequence>
<evidence type="ECO:0000256" key="1">
    <source>
        <dbReference type="SAM" id="Phobius"/>
    </source>
</evidence>
<dbReference type="EMBL" id="GBXM01065186">
    <property type="protein sequence ID" value="JAH43391.1"/>
    <property type="molecule type" value="Transcribed_RNA"/>
</dbReference>
<keyword evidence="1" id="KW-0812">Transmembrane</keyword>
<organism evidence="2">
    <name type="scientific">Anguilla anguilla</name>
    <name type="common">European freshwater eel</name>
    <name type="synonym">Muraena anguilla</name>
    <dbReference type="NCBI Taxonomy" id="7936"/>
    <lineage>
        <taxon>Eukaryota</taxon>
        <taxon>Metazoa</taxon>
        <taxon>Chordata</taxon>
        <taxon>Craniata</taxon>
        <taxon>Vertebrata</taxon>
        <taxon>Euteleostomi</taxon>
        <taxon>Actinopterygii</taxon>
        <taxon>Neopterygii</taxon>
        <taxon>Teleostei</taxon>
        <taxon>Anguilliformes</taxon>
        <taxon>Anguillidae</taxon>
        <taxon>Anguilla</taxon>
    </lineage>
</organism>
<evidence type="ECO:0000313" key="2">
    <source>
        <dbReference type="EMBL" id="JAH43391.1"/>
    </source>
</evidence>
<keyword evidence="1" id="KW-0472">Membrane</keyword>
<dbReference type="AlphaFoldDB" id="A0A0E9SQ14"/>
<protein>
    <submittedName>
        <fullName evidence="2">Uncharacterized protein</fullName>
    </submittedName>
</protein>
<proteinExistence type="predicted"/>
<keyword evidence="1" id="KW-1133">Transmembrane helix</keyword>
<accession>A0A0E9SQ14</accession>
<feature type="transmembrane region" description="Helical" evidence="1">
    <location>
        <begin position="21"/>
        <end position="38"/>
    </location>
</feature>
<reference evidence="2" key="2">
    <citation type="journal article" date="2015" name="Fish Shellfish Immunol.">
        <title>Early steps in the European eel (Anguilla anguilla)-Vibrio vulnificus interaction in the gills: Role of the RtxA13 toxin.</title>
        <authorList>
            <person name="Callol A."/>
            <person name="Pajuelo D."/>
            <person name="Ebbesson L."/>
            <person name="Teles M."/>
            <person name="MacKenzie S."/>
            <person name="Amaro C."/>
        </authorList>
    </citation>
    <scope>NUCLEOTIDE SEQUENCE</scope>
</reference>
<reference evidence="2" key="1">
    <citation type="submission" date="2014-11" db="EMBL/GenBank/DDBJ databases">
        <authorList>
            <person name="Amaro Gonzalez C."/>
        </authorList>
    </citation>
    <scope>NUCLEOTIDE SEQUENCE</scope>
</reference>
<name>A0A0E9SQ14_ANGAN</name>